<name>A0A1M5VAN5_9BACT</name>
<dbReference type="STRING" id="947013.SAMN04488109_4959"/>
<keyword evidence="5 9" id="KW-0812">Transmembrane</keyword>
<evidence type="ECO:0000256" key="8">
    <source>
        <dbReference type="ARBA" id="ARBA00045636"/>
    </source>
</evidence>
<feature type="transmembrane region" description="Helical" evidence="9">
    <location>
        <begin position="269"/>
        <end position="302"/>
    </location>
</feature>
<comment type="function">
    <text evidence="8">Major component of the acid-resistance (AR) system allowing enteric pathogens to survive the acidic environment in the stomach. Exchanges extracellular arginine for its intracellular decarboxylation product agmatine (Agm) thereby expelling intracellular protons. Probably undergoes several conformational states in order to translocate the substrate across the membrane; keeps the substrate accessible to only 1 side of the membrane at a time by opening and closing 3 membrane-internal gates.</text>
</comment>
<feature type="transmembrane region" description="Helical" evidence="9">
    <location>
        <begin position="12"/>
        <end position="37"/>
    </location>
</feature>
<feature type="transmembrane region" description="Helical" evidence="9">
    <location>
        <begin position="43"/>
        <end position="64"/>
    </location>
</feature>
<keyword evidence="11" id="KW-1185">Reference proteome</keyword>
<evidence type="ECO:0000256" key="3">
    <source>
        <dbReference type="ARBA" id="ARBA00021069"/>
    </source>
</evidence>
<dbReference type="GO" id="GO:0022857">
    <property type="term" value="F:transmembrane transporter activity"/>
    <property type="evidence" value="ECO:0007669"/>
    <property type="project" value="InterPro"/>
</dbReference>
<evidence type="ECO:0000256" key="4">
    <source>
        <dbReference type="ARBA" id="ARBA00022475"/>
    </source>
</evidence>
<sequence>MESSGEGLNRAIGIKSLAASVVNLTVGAGIFALPALVAEKLGYASTVAYLICGALIFMIMMCFAEVGSQTSTSGGIYKYVESAFGPYVGFLTSNLYWFGFGMISDAAIANALFEMIVLYVPEMDTLFGRLLFFLLVFGGLAWINVRGVKYGAKVISALTLAKLLPIALLLFFGWPKIDAGNLKLWDNFEFNHLGEACLILFFAFVGGEAALTTGGEIKNPKRSVPLGLLSGIAIVILIYLGIQVLAQGILGADLSLYKEAPLVKVATVIFGSVGPTLIVVATAMAILGAISGDILAMPRFLFASSKDKLIPDILSAIHPRFRTPYISIIAYSFLAFVLSLSGSFKGLAILSSSANLITYFAVVLSLWKLKKNERLATGESGIRVPVYVIPFILITMLWLLSHLSANEYAALFIFLLLCSLYFFRKPLTLWLKKIMVVEKSS</sequence>
<reference evidence="10 11" key="1">
    <citation type="submission" date="2016-11" db="EMBL/GenBank/DDBJ databases">
        <authorList>
            <person name="Jaros S."/>
            <person name="Januszkiewicz K."/>
            <person name="Wedrychowicz H."/>
        </authorList>
    </citation>
    <scope>NUCLEOTIDE SEQUENCE [LARGE SCALE GENOMIC DNA]</scope>
    <source>
        <strain evidence="10 11">DSM 24574</strain>
    </source>
</reference>
<evidence type="ECO:0000313" key="11">
    <source>
        <dbReference type="Proteomes" id="UP000184212"/>
    </source>
</evidence>
<dbReference type="PIRSF" id="PIRSF006060">
    <property type="entry name" value="AA_transporter"/>
    <property type="match status" value="1"/>
</dbReference>
<dbReference type="Proteomes" id="UP000184212">
    <property type="component" value="Unassembled WGS sequence"/>
</dbReference>
<feature type="transmembrane region" description="Helical" evidence="9">
    <location>
        <begin position="405"/>
        <end position="423"/>
    </location>
</feature>
<evidence type="ECO:0000256" key="1">
    <source>
        <dbReference type="ARBA" id="ARBA00004651"/>
    </source>
</evidence>
<feature type="transmembrane region" description="Helical" evidence="9">
    <location>
        <begin position="347"/>
        <end position="369"/>
    </location>
</feature>
<evidence type="ECO:0000256" key="7">
    <source>
        <dbReference type="ARBA" id="ARBA00023136"/>
    </source>
</evidence>
<evidence type="ECO:0000256" key="5">
    <source>
        <dbReference type="ARBA" id="ARBA00022692"/>
    </source>
</evidence>
<keyword evidence="6 9" id="KW-1133">Transmembrane helix</keyword>
<evidence type="ECO:0000313" key="10">
    <source>
        <dbReference type="EMBL" id="SHH72208.1"/>
    </source>
</evidence>
<gene>
    <name evidence="10" type="ORF">SAMN04488109_4959</name>
</gene>
<feature type="transmembrane region" description="Helical" evidence="9">
    <location>
        <begin position="155"/>
        <end position="173"/>
    </location>
</feature>
<organism evidence="10 11">
    <name type="scientific">Chryseolinea serpens</name>
    <dbReference type="NCBI Taxonomy" id="947013"/>
    <lineage>
        <taxon>Bacteria</taxon>
        <taxon>Pseudomonadati</taxon>
        <taxon>Bacteroidota</taxon>
        <taxon>Cytophagia</taxon>
        <taxon>Cytophagales</taxon>
        <taxon>Fulvivirgaceae</taxon>
        <taxon>Chryseolinea</taxon>
    </lineage>
</organism>
<feature type="transmembrane region" description="Helical" evidence="9">
    <location>
        <begin position="226"/>
        <end position="249"/>
    </location>
</feature>
<feature type="transmembrane region" description="Helical" evidence="9">
    <location>
        <begin position="193"/>
        <end position="214"/>
    </location>
</feature>
<comment type="subcellular location">
    <subcellularLocation>
        <location evidence="1">Cell membrane</location>
        <topology evidence="1">Multi-pass membrane protein</topology>
    </subcellularLocation>
</comment>
<feature type="transmembrane region" description="Helical" evidence="9">
    <location>
        <begin position="95"/>
        <end position="120"/>
    </location>
</feature>
<dbReference type="PANTHER" id="PTHR42770">
    <property type="entry name" value="AMINO ACID TRANSPORTER-RELATED"/>
    <property type="match status" value="1"/>
</dbReference>
<feature type="transmembrane region" description="Helical" evidence="9">
    <location>
        <begin position="381"/>
        <end position="399"/>
    </location>
</feature>
<proteinExistence type="inferred from homology"/>
<dbReference type="AlphaFoldDB" id="A0A1M5VAN5"/>
<dbReference type="InterPro" id="IPR050367">
    <property type="entry name" value="APC_superfamily"/>
</dbReference>
<dbReference type="RefSeq" id="WP_073139780.1">
    <property type="nucleotide sequence ID" value="NZ_FQWQ01000004.1"/>
</dbReference>
<dbReference type="Pfam" id="PF13520">
    <property type="entry name" value="AA_permease_2"/>
    <property type="match status" value="1"/>
</dbReference>
<dbReference type="EMBL" id="FQWQ01000004">
    <property type="protein sequence ID" value="SHH72208.1"/>
    <property type="molecule type" value="Genomic_DNA"/>
</dbReference>
<dbReference type="InterPro" id="IPR002293">
    <property type="entry name" value="AA/rel_permease1"/>
</dbReference>
<keyword evidence="7 9" id="KW-0472">Membrane</keyword>
<dbReference type="PANTHER" id="PTHR42770:SF18">
    <property type="entry name" value="ARGININE_AGMATINE ANTIPORTER"/>
    <property type="match status" value="1"/>
</dbReference>
<feature type="transmembrane region" description="Helical" evidence="9">
    <location>
        <begin position="126"/>
        <end position="143"/>
    </location>
</feature>
<dbReference type="OrthoDB" id="9806937at2"/>
<comment type="similarity">
    <text evidence="2">Belongs to the amino acid-polyamine-organocation (APC) superfamily. Basic amino acid/polyamine antiporter (APA) (TC 2.A.3.2) family.</text>
</comment>
<evidence type="ECO:0000256" key="6">
    <source>
        <dbReference type="ARBA" id="ARBA00022989"/>
    </source>
</evidence>
<accession>A0A1M5VAN5</accession>
<dbReference type="Gene3D" id="1.20.1740.10">
    <property type="entry name" value="Amino acid/polyamine transporter I"/>
    <property type="match status" value="1"/>
</dbReference>
<evidence type="ECO:0000256" key="9">
    <source>
        <dbReference type="SAM" id="Phobius"/>
    </source>
</evidence>
<keyword evidence="4" id="KW-1003">Cell membrane</keyword>
<protein>
    <recommendedName>
        <fullName evidence="3">Arginine/agmatine antiporter</fullName>
    </recommendedName>
</protein>
<dbReference type="GO" id="GO:0005886">
    <property type="term" value="C:plasma membrane"/>
    <property type="evidence" value="ECO:0007669"/>
    <property type="project" value="UniProtKB-SubCell"/>
</dbReference>
<feature type="transmembrane region" description="Helical" evidence="9">
    <location>
        <begin position="323"/>
        <end position="341"/>
    </location>
</feature>
<evidence type="ECO:0000256" key="2">
    <source>
        <dbReference type="ARBA" id="ARBA00008220"/>
    </source>
</evidence>